<dbReference type="Gene3D" id="3.90.1580.10">
    <property type="entry name" value="paralog of FGE (formylglycine-generating enzyme)"/>
    <property type="match status" value="1"/>
</dbReference>
<evidence type="ECO:0000313" key="3">
    <source>
        <dbReference type="EMBL" id="MDQ8194342.1"/>
    </source>
</evidence>
<keyword evidence="1" id="KW-0472">Membrane</keyword>
<dbReference type="InterPro" id="IPR042095">
    <property type="entry name" value="SUMF_sf"/>
</dbReference>
<feature type="transmembrane region" description="Helical" evidence="1">
    <location>
        <begin position="28"/>
        <end position="47"/>
    </location>
</feature>
<dbReference type="RefSeq" id="WP_308984820.1">
    <property type="nucleotide sequence ID" value="NZ_JARXIC010000010.1"/>
</dbReference>
<dbReference type="SUPFAM" id="SSF56436">
    <property type="entry name" value="C-type lectin-like"/>
    <property type="match status" value="1"/>
</dbReference>
<dbReference type="Pfam" id="PF03781">
    <property type="entry name" value="FGE-sulfatase"/>
    <property type="match status" value="1"/>
</dbReference>
<keyword evidence="1" id="KW-1133">Transmembrane helix</keyword>
<evidence type="ECO:0000259" key="2">
    <source>
        <dbReference type="Pfam" id="PF03781"/>
    </source>
</evidence>
<evidence type="ECO:0000313" key="4">
    <source>
        <dbReference type="Proteomes" id="UP001243717"/>
    </source>
</evidence>
<dbReference type="InterPro" id="IPR005532">
    <property type="entry name" value="SUMF_dom"/>
</dbReference>
<reference evidence="3 4" key="1">
    <citation type="submission" date="2023-04" db="EMBL/GenBank/DDBJ databases">
        <title>A novel bacteria isolated from coastal sediment.</title>
        <authorList>
            <person name="Liu X.-J."/>
            <person name="Du Z.-J."/>
        </authorList>
    </citation>
    <scope>NUCLEOTIDE SEQUENCE [LARGE SCALE GENOMIC DNA]</scope>
    <source>
        <strain evidence="3 4">SDUM461004</strain>
    </source>
</reference>
<dbReference type="InterPro" id="IPR016187">
    <property type="entry name" value="CTDL_fold"/>
</dbReference>
<comment type="caution">
    <text evidence="3">The sequence shown here is derived from an EMBL/GenBank/DDBJ whole genome shotgun (WGS) entry which is preliminary data.</text>
</comment>
<proteinExistence type="predicted"/>
<dbReference type="EMBL" id="JARXIC010000010">
    <property type="protein sequence ID" value="MDQ8194342.1"/>
    <property type="molecule type" value="Genomic_DNA"/>
</dbReference>
<keyword evidence="4" id="KW-1185">Reference proteome</keyword>
<feature type="domain" description="Sulfatase-modifying factor enzyme-like" evidence="2">
    <location>
        <begin position="327"/>
        <end position="556"/>
    </location>
</feature>
<dbReference type="Proteomes" id="UP001243717">
    <property type="component" value="Unassembled WGS sequence"/>
</dbReference>
<accession>A0ABU1AHP2</accession>
<organism evidence="3 4">
    <name type="scientific">Thalassobacterium sedimentorum</name>
    <dbReference type="NCBI Taxonomy" id="3041258"/>
    <lineage>
        <taxon>Bacteria</taxon>
        <taxon>Pseudomonadati</taxon>
        <taxon>Verrucomicrobiota</taxon>
        <taxon>Opitutia</taxon>
        <taxon>Puniceicoccales</taxon>
        <taxon>Coraliomargaritaceae</taxon>
        <taxon>Thalassobacterium</taxon>
    </lineage>
</organism>
<keyword evidence="1" id="KW-0812">Transmembrane</keyword>
<dbReference type="InterPro" id="IPR051043">
    <property type="entry name" value="Sulfatase_Mod_Factor_Kinase"/>
</dbReference>
<evidence type="ECO:0000256" key="1">
    <source>
        <dbReference type="SAM" id="Phobius"/>
    </source>
</evidence>
<name>A0ABU1AHP2_9BACT</name>
<dbReference type="PANTHER" id="PTHR23150:SF19">
    <property type="entry name" value="FORMYLGLYCINE-GENERATING ENZYME"/>
    <property type="match status" value="1"/>
</dbReference>
<sequence>MSNPNKKSVLMDLSDAGGPNENQRTISVVWLCLGALLLFAAGLYAFLSISGQGEIAETSLEQSKGAQSVEPAVSLASEVVAAPLSVETEVAEAQAESSDLSESLESKSLNDASEMVPLMQVGQAQGRHVAEVDAATHLSEIEAITEQIAAELARTTSDHAIEALAFQLEEARALNSDQASILMLETAYAQALSKQGIESIRRDFARLDKLAQEHAMQNYATLEWQQYLEQVEHAEGLATEAGPYAMLKAYQQAYESGKQFEQVSLKNLSALAQRAMSQSEPARAVELYQKLRLLDSDNAEALSYLHQYAYTAGERVHVAPFGIRMRMVPAGNYTIGTPELEFQRDADEHLHSVTLTRAYYIAETELTQGQWMAVMGELPQQMRNDASARGDTLPVHSVTWTEAVNFCEQLSAHSDSMQYRLPSEAEWEIACRANQQAAYNTGSNQLSLQQANVFDPQSPRNHDQALPVASYQPNDWGLYDMHGNVWEWCHDWLAAYSQLGPVDPMNVEGGNAADENLRTKVLRGGSYYDEASLSRSGNRWSYAPSVATQYIGFRIASAAQF</sequence>
<dbReference type="PANTHER" id="PTHR23150">
    <property type="entry name" value="SULFATASE MODIFYING FACTOR 1, 2"/>
    <property type="match status" value="1"/>
</dbReference>
<gene>
    <name evidence="3" type="ORF">QEH59_07890</name>
</gene>
<protein>
    <submittedName>
        <fullName evidence="3">SUMF1/EgtB/PvdO family nonheme iron enzyme</fullName>
    </submittedName>
</protein>